<sequence length="118" mass="13600">MESLSIEASVIELYEKLYNDVPASRARYAEIVMGGMVYAVICNYGLVTKNEVDYIIYDRNEFYSKLIDKITTIIAPKFASYSDGDYSTQVKLIEGIFKVDFYLKKDNREAIVIKSVFY</sequence>
<protein>
    <submittedName>
        <fullName evidence="1">Uncharacterized protein</fullName>
    </submittedName>
</protein>
<dbReference type="Proteomes" id="UP001221558">
    <property type="component" value="Chromosome"/>
</dbReference>
<evidence type="ECO:0000313" key="1">
    <source>
        <dbReference type="EMBL" id="WDF70313.1"/>
    </source>
</evidence>
<name>A0ABY7WMA9_9SPHI</name>
<reference evidence="1 2" key="1">
    <citation type="submission" date="2023-02" db="EMBL/GenBank/DDBJ databases">
        <title>Genome sequence of Sphingobacterium sp. KACC 22765.</title>
        <authorList>
            <person name="Kim S."/>
            <person name="Heo J."/>
            <person name="Kwon S.-W."/>
        </authorList>
    </citation>
    <scope>NUCLEOTIDE SEQUENCE [LARGE SCALE GENOMIC DNA]</scope>
    <source>
        <strain evidence="1 2">KACC 22765</strain>
    </source>
</reference>
<accession>A0ABY7WMA9</accession>
<keyword evidence="2" id="KW-1185">Reference proteome</keyword>
<gene>
    <name evidence="1" type="ORF">PQ465_08015</name>
</gene>
<evidence type="ECO:0000313" key="2">
    <source>
        <dbReference type="Proteomes" id="UP001221558"/>
    </source>
</evidence>
<proteinExistence type="predicted"/>
<organism evidence="1 2">
    <name type="scientific">Sphingobacterium oryzagri</name>
    <dbReference type="NCBI Taxonomy" id="3025669"/>
    <lineage>
        <taxon>Bacteria</taxon>
        <taxon>Pseudomonadati</taxon>
        <taxon>Bacteroidota</taxon>
        <taxon>Sphingobacteriia</taxon>
        <taxon>Sphingobacteriales</taxon>
        <taxon>Sphingobacteriaceae</taxon>
        <taxon>Sphingobacterium</taxon>
    </lineage>
</organism>
<dbReference type="EMBL" id="CP117880">
    <property type="protein sequence ID" value="WDF70313.1"/>
    <property type="molecule type" value="Genomic_DNA"/>
</dbReference>
<dbReference type="RefSeq" id="WP_274269022.1">
    <property type="nucleotide sequence ID" value="NZ_CP117880.1"/>
</dbReference>